<feature type="domain" description="SHS2" evidence="7">
    <location>
        <begin position="12"/>
        <end position="207"/>
    </location>
</feature>
<dbReference type="InterPro" id="IPR003494">
    <property type="entry name" value="SHS2_FtsA"/>
</dbReference>
<dbReference type="InterPro" id="IPR043129">
    <property type="entry name" value="ATPase_NBD"/>
</dbReference>
<dbReference type="AlphaFoldDB" id="E0XYP7"/>
<dbReference type="Pfam" id="PF02491">
    <property type="entry name" value="SHS2_FTSA"/>
    <property type="match status" value="1"/>
</dbReference>
<evidence type="ECO:0000256" key="6">
    <source>
        <dbReference type="PIRNR" id="PIRNR003101"/>
    </source>
</evidence>
<evidence type="ECO:0000256" key="5">
    <source>
        <dbReference type="HAMAP-Rule" id="MF_02033"/>
    </source>
</evidence>
<dbReference type="EMBL" id="GU474924">
    <property type="protein sequence ID" value="ADI19538.1"/>
    <property type="molecule type" value="Genomic_DNA"/>
</dbReference>
<dbReference type="SUPFAM" id="SSF53067">
    <property type="entry name" value="Actin-like ATPase domain"/>
    <property type="match status" value="2"/>
</dbReference>
<evidence type="ECO:0000256" key="1">
    <source>
        <dbReference type="ARBA" id="ARBA00022475"/>
    </source>
</evidence>
<dbReference type="HAMAP" id="MF_02033">
    <property type="entry name" value="FtsA"/>
    <property type="match status" value="1"/>
</dbReference>
<dbReference type="InterPro" id="IPR020823">
    <property type="entry name" value="Cell_div_FtsA"/>
</dbReference>
<dbReference type="Gene3D" id="3.30.420.40">
    <property type="match status" value="2"/>
</dbReference>
<reference evidence="8" key="1">
    <citation type="journal article" date="2011" name="Environ. Microbiol.">
        <title>Time-series analyses of Monterey Bay coastal microbial picoplankton using a 'genome proxy' microarray.</title>
        <authorList>
            <person name="Rich V.I."/>
            <person name="Pham V.D."/>
            <person name="Eppley J."/>
            <person name="Shi Y."/>
            <person name="DeLong E.F."/>
        </authorList>
    </citation>
    <scope>NUCLEOTIDE SEQUENCE</scope>
</reference>
<proteinExistence type="inferred from homology"/>
<dbReference type="GO" id="GO:0032153">
    <property type="term" value="C:cell division site"/>
    <property type="evidence" value="ECO:0007669"/>
    <property type="project" value="UniProtKB-UniRule"/>
</dbReference>
<dbReference type="GO" id="GO:0043093">
    <property type="term" value="P:FtsZ-dependent cytokinesis"/>
    <property type="evidence" value="ECO:0007669"/>
    <property type="project" value="UniProtKB-UniRule"/>
</dbReference>
<dbReference type="CDD" id="cd24048">
    <property type="entry name" value="ASKHA_NBD_FtsA"/>
    <property type="match status" value="1"/>
</dbReference>
<dbReference type="PIRSF" id="PIRSF003101">
    <property type="entry name" value="FtsA"/>
    <property type="match status" value="1"/>
</dbReference>
<protein>
    <recommendedName>
        <fullName evidence="5 6">Cell division protein FtsA</fullName>
    </recommendedName>
</protein>
<sequence>MRNGLVQDKGTCVGLDVGTTKVCCIIAQSDGNGGDMKLLGAGVAPSHGVKRGTVVDIDATIQAIENAVHKAETMANVKVSEAYVGLSGDHIRGLNTQGAIAISKNGHPVTYEDEIKNSDITRVLEMARAVSLPVDREILHILPQEFVVDHQGGIKNPTGMVGRRLEAHVHLITSATSAAKNITKCVEEAGIAVTLFVYQPLASGEAVLEPHEKELGVVLVDIGGGTTDICVYFEGEVRHSAVIALGGDSISNDLAMMTQVSIEEAEEIKNNYGSAKAAMASTDLEFELPHSAGETPRKTSEHEVSRYVEARMTEIFQMVKREIERADIESPVSFGVVLTGGGSLLKNAASLGEEILDAQVKIGIPKGLSGVVDVAASPIYATAIGLVQHPTLAHEEYGPVHRQSASMGKLVENIGGWFRGFF</sequence>
<evidence type="ECO:0000256" key="4">
    <source>
        <dbReference type="ARBA" id="ARBA00023306"/>
    </source>
</evidence>
<accession>E0XYP7</accession>
<evidence type="ECO:0000313" key="8">
    <source>
        <dbReference type="EMBL" id="ADI19538.1"/>
    </source>
</evidence>
<comment type="subcellular location">
    <subcellularLocation>
        <location evidence="5">Cell membrane</location>
        <topology evidence="5">Peripheral membrane protein</topology>
        <orientation evidence="5">Cytoplasmic side</orientation>
    </subcellularLocation>
    <text evidence="5">Localizes to the Z ring in an FtsZ-dependent manner. Targeted to the membrane through a conserved C-terminal amphipathic helix.</text>
</comment>
<keyword evidence="1 5" id="KW-1003">Cell membrane</keyword>
<dbReference type="Gene3D" id="3.30.1490.110">
    <property type="match status" value="1"/>
</dbReference>
<gene>
    <name evidence="5" type="primary">ftsA</name>
</gene>
<comment type="subunit">
    <text evidence="5">Self-interacts. Interacts with FtsZ.</text>
</comment>
<keyword evidence="3 5" id="KW-0472">Membrane</keyword>
<dbReference type="InterPro" id="IPR050696">
    <property type="entry name" value="FtsA/MreB"/>
</dbReference>
<dbReference type="GO" id="GO:0009898">
    <property type="term" value="C:cytoplasmic side of plasma membrane"/>
    <property type="evidence" value="ECO:0007669"/>
    <property type="project" value="UniProtKB-UniRule"/>
</dbReference>
<organism evidence="8">
    <name type="scientific">uncultured Chloroflexi bacterium HF0770_09E03</name>
    <dbReference type="NCBI Taxonomy" id="710738"/>
    <lineage>
        <taxon>Bacteria</taxon>
        <taxon>Bacillati</taxon>
        <taxon>Chloroflexota</taxon>
        <taxon>environmental samples</taxon>
    </lineage>
</organism>
<evidence type="ECO:0000256" key="3">
    <source>
        <dbReference type="ARBA" id="ARBA00023136"/>
    </source>
</evidence>
<keyword evidence="4 5" id="KW-0131">Cell cycle</keyword>
<keyword evidence="2 5" id="KW-0132">Cell division</keyword>
<dbReference type="NCBIfam" id="TIGR01174">
    <property type="entry name" value="ftsA"/>
    <property type="match status" value="1"/>
</dbReference>
<dbReference type="Pfam" id="PF14450">
    <property type="entry name" value="FtsA"/>
    <property type="match status" value="2"/>
</dbReference>
<dbReference type="PANTHER" id="PTHR32432">
    <property type="entry name" value="CELL DIVISION PROTEIN FTSA-RELATED"/>
    <property type="match status" value="1"/>
</dbReference>
<evidence type="ECO:0000259" key="7">
    <source>
        <dbReference type="SMART" id="SM00842"/>
    </source>
</evidence>
<comment type="similarity">
    <text evidence="5 6">Belongs to the FtsA/MreB family.</text>
</comment>
<name>E0XYP7_9CHLR</name>
<comment type="function">
    <text evidence="5 6">Cell division protein that is involved in the assembly of the Z ring. May serve as a membrane anchor for the Z ring.</text>
</comment>
<dbReference type="SMART" id="SM00842">
    <property type="entry name" value="FtsA"/>
    <property type="match status" value="1"/>
</dbReference>
<evidence type="ECO:0000256" key="2">
    <source>
        <dbReference type="ARBA" id="ARBA00022618"/>
    </source>
</evidence>
<dbReference type="PANTHER" id="PTHR32432:SF4">
    <property type="entry name" value="CELL DIVISION PROTEIN FTSA"/>
    <property type="match status" value="1"/>
</dbReference>